<organism evidence="2 3">
    <name type="scientific">Petrolisthes manimaculis</name>
    <dbReference type="NCBI Taxonomy" id="1843537"/>
    <lineage>
        <taxon>Eukaryota</taxon>
        <taxon>Metazoa</taxon>
        <taxon>Ecdysozoa</taxon>
        <taxon>Arthropoda</taxon>
        <taxon>Crustacea</taxon>
        <taxon>Multicrustacea</taxon>
        <taxon>Malacostraca</taxon>
        <taxon>Eumalacostraca</taxon>
        <taxon>Eucarida</taxon>
        <taxon>Decapoda</taxon>
        <taxon>Pleocyemata</taxon>
        <taxon>Anomura</taxon>
        <taxon>Galatheoidea</taxon>
        <taxon>Porcellanidae</taxon>
        <taxon>Petrolisthes</taxon>
    </lineage>
</organism>
<sequence>MWLVCLNLQLLLLLHLLFSSFLPHHPPLHPRMCVSTLGVAGRRVKFAHSGRHYDVSTNSFSDSLSTSVVKSRDLILLTVHH</sequence>
<evidence type="ECO:0008006" key="4">
    <source>
        <dbReference type="Google" id="ProtNLM"/>
    </source>
</evidence>
<dbReference type="Proteomes" id="UP001292094">
    <property type="component" value="Unassembled WGS sequence"/>
</dbReference>
<keyword evidence="1" id="KW-0732">Signal</keyword>
<comment type="caution">
    <text evidence="2">The sequence shown here is derived from an EMBL/GenBank/DDBJ whole genome shotgun (WGS) entry which is preliminary data.</text>
</comment>
<keyword evidence="3" id="KW-1185">Reference proteome</keyword>
<evidence type="ECO:0000313" key="2">
    <source>
        <dbReference type="EMBL" id="KAK4314129.1"/>
    </source>
</evidence>
<reference evidence="2" key="1">
    <citation type="submission" date="2023-11" db="EMBL/GenBank/DDBJ databases">
        <title>Genome assemblies of two species of porcelain crab, Petrolisthes cinctipes and Petrolisthes manimaculis (Anomura: Porcellanidae).</title>
        <authorList>
            <person name="Angst P."/>
        </authorList>
    </citation>
    <scope>NUCLEOTIDE SEQUENCE</scope>
    <source>
        <strain evidence="2">PB745_02</strain>
        <tissue evidence="2">Gill</tissue>
    </source>
</reference>
<protein>
    <recommendedName>
        <fullName evidence="4">Secreted protein</fullName>
    </recommendedName>
</protein>
<dbReference type="AlphaFoldDB" id="A0AAE1PVH6"/>
<gene>
    <name evidence="2" type="ORF">Pmani_014549</name>
</gene>
<proteinExistence type="predicted"/>
<evidence type="ECO:0000313" key="3">
    <source>
        <dbReference type="Proteomes" id="UP001292094"/>
    </source>
</evidence>
<feature type="chain" id="PRO_5042295933" description="Secreted protein" evidence="1">
    <location>
        <begin position="20"/>
        <end position="81"/>
    </location>
</feature>
<feature type="signal peptide" evidence="1">
    <location>
        <begin position="1"/>
        <end position="19"/>
    </location>
</feature>
<dbReference type="EMBL" id="JAWZYT010001239">
    <property type="protein sequence ID" value="KAK4314129.1"/>
    <property type="molecule type" value="Genomic_DNA"/>
</dbReference>
<evidence type="ECO:0000256" key="1">
    <source>
        <dbReference type="SAM" id="SignalP"/>
    </source>
</evidence>
<accession>A0AAE1PVH6</accession>
<name>A0AAE1PVH6_9EUCA</name>